<dbReference type="InterPro" id="IPR007403">
    <property type="entry name" value="DUF456"/>
</dbReference>
<feature type="transmembrane region" description="Helical" evidence="1">
    <location>
        <begin position="47"/>
        <end position="65"/>
    </location>
</feature>
<dbReference type="PANTHER" id="PTHR39165">
    <property type="entry name" value="IG HYPOTHETICAL 17883"/>
    <property type="match status" value="1"/>
</dbReference>
<dbReference type="EMBL" id="DXGI01000307">
    <property type="protein sequence ID" value="HIW79068.1"/>
    <property type="molecule type" value="Genomic_DNA"/>
</dbReference>
<comment type="caution">
    <text evidence="2">The sequence shown here is derived from an EMBL/GenBank/DDBJ whole genome shotgun (WGS) entry which is preliminary data.</text>
</comment>
<feature type="transmembrane region" description="Helical" evidence="1">
    <location>
        <begin position="141"/>
        <end position="167"/>
    </location>
</feature>
<reference evidence="2" key="2">
    <citation type="submission" date="2021-04" db="EMBL/GenBank/DDBJ databases">
        <authorList>
            <person name="Gilroy R."/>
        </authorList>
    </citation>
    <scope>NUCLEOTIDE SEQUENCE</scope>
    <source>
        <strain evidence="2">ChiSxjej5B17-1746</strain>
    </source>
</reference>
<evidence type="ECO:0000313" key="2">
    <source>
        <dbReference type="EMBL" id="HIW79068.1"/>
    </source>
</evidence>
<gene>
    <name evidence="2" type="ORF">H9874_07990</name>
</gene>
<dbReference type="Pfam" id="PF04306">
    <property type="entry name" value="DUF456"/>
    <property type="match status" value="1"/>
</dbReference>
<dbReference type="AlphaFoldDB" id="A0A9D1R066"/>
<proteinExistence type="predicted"/>
<keyword evidence="1" id="KW-1133">Transmembrane helix</keyword>
<keyword evidence="1" id="KW-0812">Transmembrane</keyword>
<dbReference type="PANTHER" id="PTHR39165:SF1">
    <property type="entry name" value="DUF456 DOMAIN-CONTAINING PROTEIN"/>
    <property type="match status" value="1"/>
</dbReference>
<reference evidence="2" key="1">
    <citation type="journal article" date="2021" name="PeerJ">
        <title>Extensive microbial diversity within the chicken gut microbiome revealed by metagenomics and culture.</title>
        <authorList>
            <person name="Gilroy R."/>
            <person name="Ravi A."/>
            <person name="Getino M."/>
            <person name="Pursley I."/>
            <person name="Horton D.L."/>
            <person name="Alikhan N.F."/>
            <person name="Baker D."/>
            <person name="Gharbi K."/>
            <person name="Hall N."/>
            <person name="Watson M."/>
            <person name="Adriaenssens E.M."/>
            <person name="Foster-Nyarko E."/>
            <person name="Jarju S."/>
            <person name="Secka A."/>
            <person name="Antonio M."/>
            <person name="Oren A."/>
            <person name="Chaudhuri R.R."/>
            <person name="La Ragione R."/>
            <person name="Hildebrand F."/>
            <person name="Pallen M.J."/>
        </authorList>
    </citation>
    <scope>NUCLEOTIDE SEQUENCE</scope>
    <source>
        <strain evidence="2">ChiSxjej5B17-1746</strain>
    </source>
</reference>
<feature type="transmembrane region" description="Helical" evidence="1">
    <location>
        <begin position="102"/>
        <end position="121"/>
    </location>
</feature>
<evidence type="ECO:0000256" key="1">
    <source>
        <dbReference type="SAM" id="Phobius"/>
    </source>
</evidence>
<organism evidence="2 3">
    <name type="scientific">Candidatus Bilophila faecipullorum</name>
    <dbReference type="NCBI Taxonomy" id="2838482"/>
    <lineage>
        <taxon>Bacteria</taxon>
        <taxon>Pseudomonadati</taxon>
        <taxon>Thermodesulfobacteriota</taxon>
        <taxon>Desulfovibrionia</taxon>
        <taxon>Desulfovibrionales</taxon>
        <taxon>Desulfovibrionaceae</taxon>
        <taxon>Bilophila</taxon>
    </lineage>
</organism>
<sequence>MEVLFPTLFLVLLGFVLLLNVITLPANWIMLGLIGLWRAAYPYPGDMGWLFFLMLIGLAVFGEIVEYLAQGWGSKKYGSSTSGMWAGLIGALVGALAGMPLLLGLGALIGALVGAWIGCYLMERYKGRDDYEARQAAKGALVGRFLGIVVKCGIGAVMLVLTFHAMFASPAYPPVTTF</sequence>
<dbReference type="Proteomes" id="UP000824264">
    <property type="component" value="Unassembled WGS sequence"/>
</dbReference>
<keyword evidence="1" id="KW-0472">Membrane</keyword>
<accession>A0A9D1R066</accession>
<evidence type="ECO:0000313" key="3">
    <source>
        <dbReference type="Proteomes" id="UP000824264"/>
    </source>
</evidence>
<protein>
    <submittedName>
        <fullName evidence="2">DUF456 domain-containing protein</fullName>
    </submittedName>
</protein>
<name>A0A9D1R066_9BACT</name>